<dbReference type="EMBL" id="SPNV01000222">
    <property type="protein sequence ID" value="KAF5858074.1"/>
    <property type="molecule type" value="Genomic_DNA"/>
</dbReference>
<gene>
    <name evidence="2" type="ORF">ETB97_004917</name>
</gene>
<protein>
    <recommendedName>
        <fullName evidence="4">Transcription factor domain-containing protein</fullName>
    </recommendedName>
</protein>
<proteinExistence type="predicted"/>
<dbReference type="InterPro" id="IPR050797">
    <property type="entry name" value="Carb_Metab_Trans_Reg"/>
</dbReference>
<dbReference type="PANTHER" id="PTHR31668">
    <property type="entry name" value="GLUCOSE TRANSPORT TRANSCRIPTION REGULATOR RGT1-RELATED-RELATED"/>
    <property type="match status" value="1"/>
</dbReference>
<dbReference type="PANTHER" id="PTHR31668:SF30">
    <property type="entry name" value="ZN(II)2CYS6 TRANSCRIPTION FACTOR (EUROFUNG)"/>
    <property type="match status" value="1"/>
</dbReference>
<sequence>MDFNCTFSQLQEKRGPTELRESQIHQLQAQGLNNSPQAHPDFSTLTQPLAYRIGAASLNANSQALSLPGYGVLEVRQSRGADSHNEYTWRWDISKIFSSTEHPKQDRLFGINEHESAWSYLKDALDLAATLGINDPSPHHDLSRDDEKGQRLRIYLVLFITERHLITGPPAFIMRPMHSLIGNTNHVPVSRITICRKKDANEIVGLVLLMQLFLNVDEDFVTCWDRQCGIDSGYCGTLTEEKALIILKNLNNVSMSEWCKAYIWSEYMTYTGDSRINWPASELRETQYADIFITKKWLQNRVWILCLNHGLVKPMSDHHELSSNYCMSVAKDALRLCRSLRPDSIEVHGIGMVEKLYDIAISAISMLSNAQCSFQHKPPLAPPVEAVSNPGVSQPEGFKGSSETGAAIDSPAMAKDFLLLLSSLHGGDHPFLERYKAFLGASQGAAYGTTGHHLFHPL</sequence>
<evidence type="ECO:0000313" key="3">
    <source>
        <dbReference type="Proteomes" id="UP000541154"/>
    </source>
</evidence>
<reference evidence="2 3" key="1">
    <citation type="submission" date="2019-04" db="EMBL/GenBank/DDBJ databases">
        <title>Aspergillus burnettii sp. nov., novel species from soil in southeast Queensland.</title>
        <authorList>
            <person name="Gilchrist C.L.M."/>
            <person name="Pitt J.I."/>
            <person name="Lange L."/>
            <person name="Lacey H.J."/>
            <person name="Vuong D."/>
            <person name="Midgley D.J."/>
            <person name="Greenfield P."/>
            <person name="Bradbury M."/>
            <person name="Lacey E."/>
            <person name="Busk P.K."/>
            <person name="Pilgaard B."/>
            <person name="Chooi Y.H."/>
            <person name="Piggott A.M."/>
        </authorList>
    </citation>
    <scope>NUCLEOTIDE SEQUENCE [LARGE SCALE GENOMIC DNA]</scope>
    <source>
        <strain evidence="2 3">FRR 5400</strain>
    </source>
</reference>
<keyword evidence="1" id="KW-0539">Nucleus</keyword>
<dbReference type="CDD" id="cd12148">
    <property type="entry name" value="fungal_TF_MHR"/>
    <property type="match status" value="1"/>
</dbReference>
<comment type="caution">
    <text evidence="2">The sequence shown here is derived from an EMBL/GenBank/DDBJ whole genome shotgun (WGS) entry which is preliminary data.</text>
</comment>
<evidence type="ECO:0000256" key="1">
    <source>
        <dbReference type="ARBA" id="ARBA00023242"/>
    </source>
</evidence>
<name>A0A8H6E3J6_PETAA</name>
<organism evidence="2 3">
    <name type="scientific">Petromyces alliaceus</name>
    <name type="common">Aspergillus alliaceus</name>
    <dbReference type="NCBI Taxonomy" id="209559"/>
    <lineage>
        <taxon>Eukaryota</taxon>
        <taxon>Fungi</taxon>
        <taxon>Dikarya</taxon>
        <taxon>Ascomycota</taxon>
        <taxon>Pezizomycotina</taxon>
        <taxon>Eurotiomycetes</taxon>
        <taxon>Eurotiomycetidae</taxon>
        <taxon>Eurotiales</taxon>
        <taxon>Aspergillaceae</taxon>
        <taxon>Aspergillus</taxon>
        <taxon>Aspergillus subgen. Circumdati</taxon>
    </lineage>
</organism>
<evidence type="ECO:0000313" key="2">
    <source>
        <dbReference type="EMBL" id="KAF5858074.1"/>
    </source>
</evidence>
<evidence type="ECO:0008006" key="4">
    <source>
        <dbReference type="Google" id="ProtNLM"/>
    </source>
</evidence>
<dbReference type="AlphaFoldDB" id="A0A8H6E3J6"/>
<accession>A0A8H6E3J6</accession>
<keyword evidence="3" id="KW-1185">Reference proteome</keyword>
<dbReference type="Proteomes" id="UP000541154">
    <property type="component" value="Unassembled WGS sequence"/>
</dbReference>